<comment type="subcellular location">
    <subcellularLocation>
        <location evidence="7">Cytoplasm</location>
    </subcellularLocation>
</comment>
<dbReference type="CDD" id="cd10434">
    <property type="entry name" value="GIY-YIG_UvrC_Cho"/>
    <property type="match status" value="1"/>
</dbReference>
<dbReference type="Pfam" id="PF08459">
    <property type="entry name" value="UvrC_RNaseH_dom"/>
    <property type="match status" value="1"/>
</dbReference>
<dbReference type="InterPro" id="IPR047296">
    <property type="entry name" value="GIY-YIG_UvrC_Cho"/>
</dbReference>
<evidence type="ECO:0000256" key="3">
    <source>
        <dbReference type="ARBA" id="ARBA00022769"/>
    </source>
</evidence>
<dbReference type="SUPFAM" id="SSF47781">
    <property type="entry name" value="RuvA domain 2-like"/>
    <property type="match status" value="1"/>
</dbReference>
<keyword evidence="1 7" id="KW-0963">Cytoplasm</keyword>
<comment type="subunit">
    <text evidence="7">Interacts with UvrB in an incision complex.</text>
</comment>
<evidence type="ECO:0000256" key="4">
    <source>
        <dbReference type="ARBA" id="ARBA00022881"/>
    </source>
</evidence>
<evidence type="ECO:0000259" key="8">
    <source>
        <dbReference type="PROSITE" id="PS50151"/>
    </source>
</evidence>
<dbReference type="SMART" id="SM00465">
    <property type="entry name" value="GIYc"/>
    <property type="match status" value="1"/>
</dbReference>
<reference evidence="11 12" key="2">
    <citation type="journal article" date="2021" name="Int. J. Syst. Evol. Microbiol.">
        <title>Isolation and Polyphasic Characterization of Desulfuromonas versatilis sp. Nov., an Electrogenic Bacteria Capable of Versatile Metabolism Isolated from a Graphene Oxide-Reducing Enrichment Culture.</title>
        <authorList>
            <person name="Xie L."/>
            <person name="Yoshida N."/>
            <person name="Ishii S."/>
            <person name="Meng L."/>
        </authorList>
    </citation>
    <scope>NUCLEOTIDE SEQUENCE [LARGE SCALE GENOMIC DNA]</scope>
    <source>
        <strain evidence="11 12">NIT-T3</strain>
    </source>
</reference>
<organism evidence="11 12">
    <name type="scientific">Desulfuromonas versatilis</name>
    <dbReference type="NCBI Taxonomy" id="2802975"/>
    <lineage>
        <taxon>Bacteria</taxon>
        <taxon>Pseudomonadati</taxon>
        <taxon>Thermodesulfobacteriota</taxon>
        <taxon>Desulfuromonadia</taxon>
        <taxon>Desulfuromonadales</taxon>
        <taxon>Desulfuromonadaceae</taxon>
        <taxon>Desulfuromonas</taxon>
    </lineage>
</organism>
<dbReference type="Gene3D" id="3.30.420.340">
    <property type="entry name" value="UvrC, RNAse H endonuclease domain"/>
    <property type="match status" value="1"/>
</dbReference>
<protein>
    <recommendedName>
        <fullName evidence="7">UvrABC system protein C</fullName>
        <shortName evidence="7">Protein UvrC</shortName>
    </recommendedName>
    <alternativeName>
        <fullName evidence="7">Excinuclease ABC subunit C</fullName>
    </alternativeName>
</protein>
<comment type="function">
    <text evidence="7">The UvrABC repair system catalyzes the recognition and processing of DNA lesions. UvrC both incises the 5' and 3' sides of the lesion. The N-terminal half is responsible for the 3' incision and the C-terminal half is responsible for the 5' incision.</text>
</comment>
<dbReference type="InterPro" id="IPR041663">
    <property type="entry name" value="DisA/LigA_HHH"/>
</dbReference>
<evidence type="ECO:0000313" key="12">
    <source>
        <dbReference type="Proteomes" id="UP001319827"/>
    </source>
</evidence>
<dbReference type="PROSITE" id="PS50151">
    <property type="entry name" value="UVR"/>
    <property type="match status" value="1"/>
</dbReference>
<dbReference type="InterPro" id="IPR003583">
    <property type="entry name" value="Hlx-hairpin-Hlx_DNA-bd_motif"/>
</dbReference>
<dbReference type="Gene3D" id="3.40.1440.10">
    <property type="entry name" value="GIY-YIG endonuclease"/>
    <property type="match status" value="1"/>
</dbReference>
<dbReference type="InterPro" id="IPR001162">
    <property type="entry name" value="UvrC_RNase_H_dom"/>
</dbReference>
<dbReference type="HAMAP" id="MF_00203">
    <property type="entry name" value="UvrC"/>
    <property type="match status" value="1"/>
</dbReference>
<dbReference type="InterPro" id="IPR004791">
    <property type="entry name" value="UvrC"/>
</dbReference>
<keyword evidence="3 7" id="KW-0228">DNA excision</keyword>
<reference evidence="11 12" key="1">
    <citation type="journal article" date="2016" name="C (Basel)">
        <title>Selective Growth of and Electricity Production by Marine Exoelectrogenic Bacteria in Self-Aggregated Hydrogel of Microbially Reduced Graphene Oxide.</title>
        <authorList>
            <person name="Yoshida N."/>
            <person name="Goto Y."/>
            <person name="Miyata Y."/>
        </authorList>
    </citation>
    <scope>NUCLEOTIDE SEQUENCE [LARGE SCALE GENOMIC DNA]</scope>
    <source>
        <strain evidence="11 12">NIT-T3</strain>
    </source>
</reference>
<dbReference type="Pfam" id="PF02151">
    <property type="entry name" value="UVR"/>
    <property type="match status" value="1"/>
</dbReference>
<evidence type="ECO:0000256" key="1">
    <source>
        <dbReference type="ARBA" id="ARBA00022490"/>
    </source>
</evidence>
<dbReference type="InterPro" id="IPR010994">
    <property type="entry name" value="RuvA_2-like"/>
</dbReference>
<keyword evidence="2 7" id="KW-0227">DNA damage</keyword>
<dbReference type="PROSITE" id="PS50165">
    <property type="entry name" value="UVRC"/>
    <property type="match status" value="1"/>
</dbReference>
<dbReference type="InterPro" id="IPR050066">
    <property type="entry name" value="UvrABC_protein_C"/>
</dbReference>
<keyword evidence="12" id="KW-1185">Reference proteome</keyword>
<dbReference type="Pfam" id="PF22920">
    <property type="entry name" value="UvrC_RNaseH"/>
    <property type="match status" value="1"/>
</dbReference>
<keyword evidence="5 7" id="KW-0234">DNA repair</keyword>
<evidence type="ECO:0000256" key="6">
    <source>
        <dbReference type="ARBA" id="ARBA00023236"/>
    </source>
</evidence>
<dbReference type="SUPFAM" id="SSF82771">
    <property type="entry name" value="GIY-YIG endonuclease"/>
    <property type="match status" value="1"/>
</dbReference>
<proteinExistence type="inferred from homology"/>
<accession>A0ABN6E0Y7</accession>
<dbReference type="Gene3D" id="4.10.860.10">
    <property type="entry name" value="UVR domain"/>
    <property type="match status" value="1"/>
</dbReference>
<dbReference type="Pfam" id="PF12826">
    <property type="entry name" value="HHH_2"/>
    <property type="match status" value="1"/>
</dbReference>
<dbReference type="NCBIfam" id="TIGR00194">
    <property type="entry name" value="uvrC"/>
    <property type="match status" value="1"/>
</dbReference>
<keyword evidence="6 7" id="KW-0742">SOS response</keyword>
<dbReference type="InterPro" id="IPR036876">
    <property type="entry name" value="UVR_dom_sf"/>
</dbReference>
<dbReference type="InterPro" id="IPR035901">
    <property type="entry name" value="GIY-YIG_endonuc_sf"/>
</dbReference>
<dbReference type="SUPFAM" id="SSF46600">
    <property type="entry name" value="C-terminal UvrC-binding domain of UvrB"/>
    <property type="match status" value="1"/>
</dbReference>
<feature type="domain" description="GIY-YIG" evidence="9">
    <location>
        <begin position="11"/>
        <end position="90"/>
    </location>
</feature>
<dbReference type="InterPro" id="IPR038476">
    <property type="entry name" value="UvrC_RNase_H_dom_sf"/>
</dbReference>
<evidence type="ECO:0000259" key="9">
    <source>
        <dbReference type="PROSITE" id="PS50164"/>
    </source>
</evidence>
<dbReference type="Pfam" id="PF01541">
    <property type="entry name" value="GIY-YIG"/>
    <property type="match status" value="1"/>
</dbReference>
<evidence type="ECO:0000259" key="10">
    <source>
        <dbReference type="PROSITE" id="PS50165"/>
    </source>
</evidence>
<dbReference type="PANTHER" id="PTHR30562:SF1">
    <property type="entry name" value="UVRABC SYSTEM PROTEIN C"/>
    <property type="match status" value="1"/>
</dbReference>
<dbReference type="InterPro" id="IPR001943">
    <property type="entry name" value="UVR_dom"/>
</dbReference>
<feature type="domain" description="UVR" evidence="8">
    <location>
        <begin position="200"/>
        <end position="235"/>
    </location>
</feature>
<keyword evidence="4 7" id="KW-0267">Excision nuclease</keyword>
<dbReference type="Gene3D" id="1.10.150.20">
    <property type="entry name" value="5' to 3' exonuclease, C-terminal subdomain"/>
    <property type="match status" value="1"/>
</dbReference>
<evidence type="ECO:0000256" key="5">
    <source>
        <dbReference type="ARBA" id="ARBA00023204"/>
    </source>
</evidence>
<sequence length="612" mass="68978">MQDVDLKKFPTAPGVYLMRGADQAVLYVGKAKNLRSRLRSYFSAAGDGRSQIRFLMNRVQGVETIVTDTEKEALILENTLIKKYRPRYNINLRDDKTYVSVRLDPREEFPALQVVRRVRRDGALYFGPFSSAGAVRETLKEIYRIFPLRHYPMETCRRRGRPCLFFQIGQCSAPCHGKISSERYRELVKGVVALLSGRESEVLGQLHQRMQDAAAQMRYEEAARLRDQIRAIEQTVERQKVVAAAGGDQDVVGLHREGGEVEIAVLFVRQGKLIGRRSYPVDWRLDEGELLSGFLQQFYGRDIFIPEQVLLPFLPPDAETLGDWLGERKGKKVAVLAPLRGEKLALVEMAASNAREAYRERGSRREAREGVLEEIRQRLHLARLPRRMECFDISNVQGSLSVGSMVVFSDGEPDKAEYRHFRIRTVTGADDFASLGEVLGRRLKRGLEEGLLPDLILIDGGKGQLGAVVAVLEELGLAGRLDVAGIAKSRVLANVRGKAVERSEERFFLPGRKNPVLLRQGSPALFMLERLRDEAHRFAITHHRKLRGKATLHSALEEVPGVGPTRRKALLRHFGSLKKVREAPLEELQAMPGLPGGVAEAIFEYFRREGVE</sequence>
<dbReference type="PANTHER" id="PTHR30562">
    <property type="entry name" value="UVRC/OXIDOREDUCTASE"/>
    <property type="match status" value="1"/>
</dbReference>
<evidence type="ECO:0000256" key="2">
    <source>
        <dbReference type="ARBA" id="ARBA00022763"/>
    </source>
</evidence>
<dbReference type="InterPro" id="IPR000305">
    <property type="entry name" value="GIY-YIG_endonuc"/>
</dbReference>
<dbReference type="NCBIfam" id="NF001824">
    <property type="entry name" value="PRK00558.1-5"/>
    <property type="match status" value="1"/>
</dbReference>
<dbReference type="PROSITE" id="PS50164">
    <property type="entry name" value="GIY_YIG"/>
    <property type="match status" value="1"/>
</dbReference>
<gene>
    <name evidence="7 11" type="primary">uvrC</name>
    <name evidence="11" type="ORF">DESUT3_31040</name>
</gene>
<dbReference type="Proteomes" id="UP001319827">
    <property type="component" value="Chromosome"/>
</dbReference>
<comment type="similarity">
    <text evidence="7">Belongs to the UvrC family.</text>
</comment>
<evidence type="ECO:0000313" key="11">
    <source>
        <dbReference type="EMBL" id="BCR06035.1"/>
    </source>
</evidence>
<dbReference type="EMBL" id="AP024355">
    <property type="protein sequence ID" value="BCR06035.1"/>
    <property type="molecule type" value="Genomic_DNA"/>
</dbReference>
<name>A0ABN6E0Y7_9BACT</name>
<dbReference type="SMART" id="SM00278">
    <property type="entry name" value="HhH1"/>
    <property type="match status" value="2"/>
</dbReference>
<feature type="domain" description="UvrC family homology region profile" evidence="10">
    <location>
        <begin position="251"/>
        <end position="472"/>
    </location>
</feature>
<evidence type="ECO:0000256" key="7">
    <source>
        <dbReference type="HAMAP-Rule" id="MF_00203"/>
    </source>
</evidence>